<evidence type="ECO:0000313" key="4">
    <source>
        <dbReference type="Proteomes" id="UP001347796"/>
    </source>
</evidence>
<feature type="compositionally biased region" description="Low complexity" evidence="2">
    <location>
        <begin position="112"/>
        <end position="123"/>
    </location>
</feature>
<protein>
    <submittedName>
        <fullName evidence="3">Uncharacterized protein</fullName>
    </submittedName>
</protein>
<evidence type="ECO:0000256" key="2">
    <source>
        <dbReference type="SAM" id="MobiDB-lite"/>
    </source>
</evidence>
<proteinExistence type="predicted"/>
<keyword evidence="4" id="KW-1185">Reference proteome</keyword>
<dbReference type="Proteomes" id="UP001347796">
    <property type="component" value="Unassembled WGS sequence"/>
</dbReference>
<evidence type="ECO:0000256" key="1">
    <source>
        <dbReference type="SAM" id="Coils"/>
    </source>
</evidence>
<evidence type="ECO:0000313" key="3">
    <source>
        <dbReference type="EMBL" id="KAK6183606.1"/>
    </source>
</evidence>
<dbReference type="Gene3D" id="3.40.50.12690">
    <property type="match status" value="1"/>
</dbReference>
<dbReference type="EMBL" id="JAZGQO010000007">
    <property type="protein sequence ID" value="KAK6183606.1"/>
    <property type="molecule type" value="Genomic_DNA"/>
</dbReference>
<organism evidence="3 4">
    <name type="scientific">Patella caerulea</name>
    <name type="common">Rayed Mediterranean limpet</name>
    <dbReference type="NCBI Taxonomy" id="87958"/>
    <lineage>
        <taxon>Eukaryota</taxon>
        <taxon>Metazoa</taxon>
        <taxon>Spiralia</taxon>
        <taxon>Lophotrochozoa</taxon>
        <taxon>Mollusca</taxon>
        <taxon>Gastropoda</taxon>
        <taxon>Patellogastropoda</taxon>
        <taxon>Patelloidea</taxon>
        <taxon>Patellidae</taxon>
        <taxon>Patella</taxon>
    </lineage>
</organism>
<reference evidence="3 4" key="1">
    <citation type="submission" date="2024-01" db="EMBL/GenBank/DDBJ databases">
        <title>The genome of the rayed Mediterranean limpet Patella caerulea (Linnaeus, 1758).</title>
        <authorList>
            <person name="Anh-Thu Weber A."/>
            <person name="Halstead-Nussloch G."/>
        </authorList>
    </citation>
    <scope>NUCLEOTIDE SEQUENCE [LARGE SCALE GENOMIC DNA]</scope>
    <source>
        <strain evidence="3">AATW-2023a</strain>
        <tissue evidence="3">Whole specimen</tissue>
    </source>
</reference>
<feature type="region of interest" description="Disordered" evidence="2">
    <location>
        <begin position="109"/>
        <end position="128"/>
    </location>
</feature>
<name>A0AAN8JVD4_PATCE</name>
<feature type="coiled-coil region" evidence="1">
    <location>
        <begin position="12"/>
        <end position="46"/>
    </location>
</feature>
<dbReference type="AlphaFoldDB" id="A0AAN8JVD4"/>
<gene>
    <name evidence="3" type="ORF">SNE40_011052</name>
</gene>
<accession>A0AAN8JVD4</accession>
<sequence>MTEKFTEVREECNALSSENHNLSSKVQRLEEEKVSLKMTISTLEMAGLQKHTILSPAEYSKRNQNCNNATQTGYLKHKVSSSQTENTAKNSTTQTQAVLKNMDTQTKPLLANDNQTDDTTTQTETDRIRVDKSTCTPTETTGTAPTKFDSKLLPDGLPNLIVGSSILKHLNGKRLDYKNNTEIRTLRGASIQDLWYYINRCQVSHDVKNLIVLIGSNNSSDSSCE</sequence>
<keyword evidence="1" id="KW-0175">Coiled coil</keyword>
<comment type="caution">
    <text evidence="3">The sequence shown here is derived from an EMBL/GenBank/DDBJ whole genome shotgun (WGS) entry which is preliminary data.</text>
</comment>